<dbReference type="FunFam" id="3.40.630.70:FF:000001">
    <property type="entry name" value="Leucyl/phenylalanyl-tRNA--protein transferase"/>
    <property type="match status" value="1"/>
</dbReference>
<dbReference type="InterPro" id="IPR042203">
    <property type="entry name" value="Leu/Phe-tRNA_Trfase_C"/>
</dbReference>
<evidence type="ECO:0000256" key="4">
    <source>
        <dbReference type="SAM" id="MobiDB-lite"/>
    </source>
</evidence>
<dbReference type="GO" id="GO:0030163">
    <property type="term" value="P:protein catabolic process"/>
    <property type="evidence" value="ECO:0007669"/>
    <property type="project" value="InterPro"/>
</dbReference>
<dbReference type="GO" id="GO:0008914">
    <property type="term" value="F:leucyl-tRNA--protein transferase activity"/>
    <property type="evidence" value="ECO:0007669"/>
    <property type="project" value="InterPro"/>
</dbReference>
<dbReference type="Pfam" id="PF03588">
    <property type="entry name" value="Leu_Phe_trans"/>
    <property type="match status" value="1"/>
</dbReference>
<proteinExistence type="inferred from homology"/>
<dbReference type="InterPro" id="IPR004616">
    <property type="entry name" value="Leu/Phe-tRNA_Trfase"/>
</dbReference>
<dbReference type="EMBL" id="UINC01001067">
    <property type="protein sequence ID" value="SUZ69610.1"/>
    <property type="molecule type" value="Genomic_DNA"/>
</dbReference>
<gene>
    <name evidence="5" type="ORF">METZ01_LOCUS22464</name>
</gene>
<dbReference type="NCBIfam" id="TIGR00667">
    <property type="entry name" value="aat"/>
    <property type="match status" value="1"/>
</dbReference>
<dbReference type="InterPro" id="IPR042221">
    <property type="entry name" value="Leu/Phe-tRNA_Trfase_N"/>
</dbReference>
<dbReference type="PANTHER" id="PTHR30098:SF2">
    <property type="entry name" value="LEUCYL_PHENYLALANYL-TRNA--PROTEIN TRANSFERASE"/>
    <property type="match status" value="1"/>
</dbReference>
<dbReference type="AlphaFoldDB" id="A0A381PRR4"/>
<feature type="region of interest" description="Disordered" evidence="4">
    <location>
        <begin position="12"/>
        <end position="33"/>
    </location>
</feature>
<dbReference type="InterPro" id="IPR016181">
    <property type="entry name" value="Acyl_CoA_acyltransferase"/>
</dbReference>
<dbReference type="Gene3D" id="3.40.630.70">
    <property type="entry name" value="Leucyl/phenylalanyl-tRNA-protein transferase, C-terminal domain"/>
    <property type="match status" value="1"/>
</dbReference>
<dbReference type="HAMAP" id="MF_00688">
    <property type="entry name" value="Leu_Phe_trans"/>
    <property type="match status" value="1"/>
</dbReference>
<protein>
    <recommendedName>
        <fullName evidence="6">Leucyl/phenylalanyl-tRNA--protein transferase</fullName>
    </recommendedName>
</protein>
<evidence type="ECO:0000256" key="1">
    <source>
        <dbReference type="ARBA" id="ARBA00022490"/>
    </source>
</evidence>
<keyword evidence="1" id="KW-0963">Cytoplasm</keyword>
<sequence length="236" mass="26378">MSFSSAVAVLTSPNSRLPDPRDSPADGPVAVGGDLGPDRLIEAYEKGIFPWYSNDDDPVLWWSPDPRAILQVENFKPSKSLRKIIRNGHFQVTFDQAFSEVIAACAEPRSSSMETWITPNMQQAYIALHELELGHSVECWQEGELVGGLYGVSLGTMFFGESMFSKVSNASKVALVRLIDQLNPWGFTLLDCQIMNPHLASLGAIDMPRNQFLSLLSENRRHMNRMGQWELPVEHT</sequence>
<name>A0A381PRR4_9ZZZZ</name>
<accession>A0A381PRR4</accession>
<dbReference type="SUPFAM" id="SSF55729">
    <property type="entry name" value="Acyl-CoA N-acyltransferases (Nat)"/>
    <property type="match status" value="1"/>
</dbReference>
<dbReference type="GO" id="GO:0005737">
    <property type="term" value="C:cytoplasm"/>
    <property type="evidence" value="ECO:0007669"/>
    <property type="project" value="TreeGrafter"/>
</dbReference>
<evidence type="ECO:0008006" key="6">
    <source>
        <dbReference type="Google" id="ProtNLM"/>
    </source>
</evidence>
<reference evidence="5" key="1">
    <citation type="submission" date="2018-05" db="EMBL/GenBank/DDBJ databases">
        <authorList>
            <person name="Lanie J.A."/>
            <person name="Ng W.-L."/>
            <person name="Kazmierczak K.M."/>
            <person name="Andrzejewski T.M."/>
            <person name="Davidsen T.M."/>
            <person name="Wayne K.J."/>
            <person name="Tettelin H."/>
            <person name="Glass J.I."/>
            <person name="Rusch D."/>
            <person name="Podicherti R."/>
            <person name="Tsui H.-C.T."/>
            <person name="Winkler M.E."/>
        </authorList>
    </citation>
    <scope>NUCLEOTIDE SEQUENCE</scope>
</reference>
<evidence type="ECO:0000313" key="5">
    <source>
        <dbReference type="EMBL" id="SUZ69610.1"/>
    </source>
</evidence>
<keyword evidence="3" id="KW-0012">Acyltransferase</keyword>
<dbReference type="Gene3D" id="3.30.70.3550">
    <property type="entry name" value="Leucyl/phenylalanyl-tRNA-protein transferase, N-terminal domain"/>
    <property type="match status" value="1"/>
</dbReference>
<organism evidence="5">
    <name type="scientific">marine metagenome</name>
    <dbReference type="NCBI Taxonomy" id="408172"/>
    <lineage>
        <taxon>unclassified sequences</taxon>
        <taxon>metagenomes</taxon>
        <taxon>ecological metagenomes</taxon>
    </lineage>
</organism>
<evidence type="ECO:0000256" key="3">
    <source>
        <dbReference type="ARBA" id="ARBA00023315"/>
    </source>
</evidence>
<dbReference type="PANTHER" id="PTHR30098">
    <property type="entry name" value="LEUCYL/PHENYLALANYL-TRNA--PROTEIN TRANSFERASE"/>
    <property type="match status" value="1"/>
</dbReference>
<keyword evidence="2" id="KW-0808">Transferase</keyword>
<evidence type="ECO:0000256" key="2">
    <source>
        <dbReference type="ARBA" id="ARBA00022679"/>
    </source>
</evidence>